<proteinExistence type="predicted"/>
<reference evidence="2 3" key="1">
    <citation type="submission" date="2020-04" db="EMBL/GenBank/DDBJ databases">
        <title>Chitinophaga sp. G-6-1-13 sp. nov., isolated from soil.</title>
        <authorList>
            <person name="Dahal R.H."/>
            <person name="Chaudhary D.K."/>
        </authorList>
    </citation>
    <scope>NUCLEOTIDE SEQUENCE [LARGE SCALE GENOMIC DNA]</scope>
    <source>
        <strain evidence="2 3">G-6-1-13</strain>
    </source>
</reference>
<keyword evidence="3" id="KW-1185">Reference proteome</keyword>
<dbReference type="EMBL" id="JABBGC010000004">
    <property type="protein sequence ID" value="NML41196.1"/>
    <property type="molecule type" value="Genomic_DNA"/>
</dbReference>
<evidence type="ECO:0000313" key="2">
    <source>
        <dbReference type="EMBL" id="NML41196.1"/>
    </source>
</evidence>
<evidence type="ECO:0000256" key="1">
    <source>
        <dbReference type="SAM" id="SignalP"/>
    </source>
</evidence>
<sequence length="129" mass="14522">MKRTLPFPVLLLLPAALFLMAAGQRPASAKIHYQPVSDTTCLVKNETSFDFADNLRKKINALIEDRVAGGIEEKGIVTWENSPDAPEYYQIVLRKNKITIKYKGTICQDKMIAANLDTCKIELKKLLNQ</sequence>
<gene>
    <name evidence="2" type="ORF">HHL17_28645</name>
</gene>
<protein>
    <submittedName>
        <fullName evidence="2">Uncharacterized protein</fullName>
    </submittedName>
</protein>
<name>A0A848GRJ7_9BACT</name>
<feature type="signal peptide" evidence="1">
    <location>
        <begin position="1"/>
        <end position="21"/>
    </location>
</feature>
<organism evidence="2 3">
    <name type="scientific">Chitinophaga fulva</name>
    <dbReference type="NCBI Taxonomy" id="2728842"/>
    <lineage>
        <taxon>Bacteria</taxon>
        <taxon>Pseudomonadati</taxon>
        <taxon>Bacteroidota</taxon>
        <taxon>Chitinophagia</taxon>
        <taxon>Chitinophagales</taxon>
        <taxon>Chitinophagaceae</taxon>
        <taxon>Chitinophaga</taxon>
    </lineage>
</organism>
<dbReference type="AlphaFoldDB" id="A0A848GRJ7"/>
<accession>A0A848GRJ7</accession>
<dbReference type="Proteomes" id="UP000583266">
    <property type="component" value="Unassembled WGS sequence"/>
</dbReference>
<comment type="caution">
    <text evidence="2">The sequence shown here is derived from an EMBL/GenBank/DDBJ whole genome shotgun (WGS) entry which is preliminary data.</text>
</comment>
<keyword evidence="1" id="KW-0732">Signal</keyword>
<dbReference type="RefSeq" id="WP_169228292.1">
    <property type="nucleotide sequence ID" value="NZ_JABBGC010000004.1"/>
</dbReference>
<feature type="chain" id="PRO_5032449349" evidence="1">
    <location>
        <begin position="22"/>
        <end position="129"/>
    </location>
</feature>
<evidence type="ECO:0000313" key="3">
    <source>
        <dbReference type="Proteomes" id="UP000583266"/>
    </source>
</evidence>